<accession>A0A853EM87</accession>
<dbReference type="InterPro" id="IPR025455">
    <property type="entry name" value="DUF4276"/>
</dbReference>
<evidence type="ECO:0000313" key="2">
    <source>
        <dbReference type="Proteomes" id="UP000572528"/>
    </source>
</evidence>
<protein>
    <submittedName>
        <fullName evidence="1">DUF4276 family protein</fullName>
    </submittedName>
</protein>
<name>A0A853EM87_9ACTO</name>
<gene>
    <name evidence="1" type="ORF">HZZ05_12295</name>
</gene>
<sequence>MGTPSEVVIVVEGQTEETLIKETLSPIAAMQGVFLTPIVVRTSATQHGGGHWRGYHAILCQLLAQPHWKTIGLLLDYYGYPLGAPGRDGFVAGTTDWASLVDSLTHRYQDPRFVPLVVPHEIETLVLAAIDAGAGEGLLSASALRALRRAIRHAGSVEAVNSHPDLSPSKRLQRADGDYSKTVTGPLLIEEAGLPAVLERCPAFAGWWERVLA</sequence>
<organism evidence="1 2">
    <name type="scientific">Actinomyces bowdenii</name>
    <dbReference type="NCBI Taxonomy" id="131109"/>
    <lineage>
        <taxon>Bacteria</taxon>
        <taxon>Bacillati</taxon>
        <taxon>Actinomycetota</taxon>
        <taxon>Actinomycetes</taxon>
        <taxon>Actinomycetales</taxon>
        <taxon>Actinomycetaceae</taxon>
        <taxon>Actinomyces</taxon>
    </lineage>
</organism>
<dbReference type="AlphaFoldDB" id="A0A853EM87"/>
<dbReference type="Proteomes" id="UP000572528">
    <property type="component" value="Unassembled WGS sequence"/>
</dbReference>
<proteinExistence type="predicted"/>
<dbReference type="EMBL" id="JACBXV010000251">
    <property type="protein sequence ID" value="NYS70274.1"/>
    <property type="molecule type" value="Genomic_DNA"/>
</dbReference>
<evidence type="ECO:0000313" key="1">
    <source>
        <dbReference type="EMBL" id="NYS70274.1"/>
    </source>
</evidence>
<reference evidence="1 2" key="1">
    <citation type="submission" date="2020-07" db="EMBL/GenBank/DDBJ databases">
        <title>MOT database genomes.</title>
        <authorList>
            <person name="Joseph S."/>
            <person name="Aduse-Opoku J."/>
            <person name="Hashim A."/>
            <person name="Wade W."/>
            <person name="Curtis M."/>
        </authorList>
    </citation>
    <scope>NUCLEOTIDE SEQUENCE [LARGE SCALE GENOMIC DNA]</scope>
    <source>
        <strain evidence="1 2">WMus004</strain>
    </source>
</reference>
<dbReference type="Pfam" id="PF14103">
    <property type="entry name" value="DUF4276"/>
    <property type="match status" value="1"/>
</dbReference>
<comment type="caution">
    <text evidence="1">The sequence shown here is derived from an EMBL/GenBank/DDBJ whole genome shotgun (WGS) entry which is preliminary data.</text>
</comment>